<feature type="domain" description="RING-type" evidence="7">
    <location>
        <begin position="539"/>
        <end position="586"/>
    </location>
</feature>
<evidence type="ECO:0000256" key="4">
    <source>
        <dbReference type="PROSITE-ProRule" id="PRU00175"/>
    </source>
</evidence>
<keyword evidence="6" id="KW-1133">Transmembrane helix</keyword>
<reference evidence="8 9" key="1">
    <citation type="journal article" date="2012" name="Genome Biol.">
        <title>Genome and low-iron response of an oceanic diatom adapted to chronic iron limitation.</title>
        <authorList>
            <person name="Lommer M."/>
            <person name="Specht M."/>
            <person name="Roy A.S."/>
            <person name="Kraemer L."/>
            <person name="Andreson R."/>
            <person name="Gutowska M.A."/>
            <person name="Wolf J."/>
            <person name="Bergner S.V."/>
            <person name="Schilhabel M.B."/>
            <person name="Klostermeier U.C."/>
            <person name="Beiko R.G."/>
            <person name="Rosenstiel P."/>
            <person name="Hippler M."/>
            <person name="Laroche J."/>
        </authorList>
    </citation>
    <scope>NUCLEOTIDE SEQUENCE [LARGE SCALE GENOMIC DNA]</scope>
    <source>
        <strain evidence="8 9">CCMP1005</strain>
    </source>
</reference>
<feature type="region of interest" description="Disordered" evidence="5">
    <location>
        <begin position="185"/>
        <end position="216"/>
    </location>
</feature>
<feature type="region of interest" description="Disordered" evidence="5">
    <location>
        <begin position="596"/>
        <end position="683"/>
    </location>
</feature>
<feature type="compositionally biased region" description="Basic and acidic residues" evidence="5">
    <location>
        <begin position="326"/>
        <end position="337"/>
    </location>
</feature>
<evidence type="ECO:0000313" key="9">
    <source>
        <dbReference type="Proteomes" id="UP000266841"/>
    </source>
</evidence>
<sequence length="877" mass="97329">MREGRAQNGIKQESMMTRTRTRYLRSEGQLASKVADEGPADSFYPPDHLGAGNDATSVPIISYSNNNSDQNHHYEPRPRPSPDAVSWSRSTRADVLVAEALVVAILLFAFIFSCYRANKRALTSPQARLRNLGITMAQLEAWTTIQVNTRSNSQIQLVGERGPTRQESGLLSLSISVDGELVLAEEGSPRPPRTSTMTRQSAAENRRSRDDEAAAPTERTLAQTISQLPRSLLNVLLAPLRALEAGINDWAQESTDETFLRDFVERLEREREEALEDPKERELRVKQAFRDLCLVYKLSEEDFLPPIDELMPIDKVIPDCGDTSDTSEHIVDEKSIKEPAANVIDDCPVASLADGSDGQVDEGPEKENDSPDMNETQQSSEGTEANKMIPSQGIDDYWYERAVTPLEDEDYAPGYIESNSPSLGDIQPSTLFEDELGDSGTPSIERSTPRKSFTGENYNVIVDSPEDATEQSTLFAVEDITTRISQSSLDSAPGYLYISSGRGAGSSISVSSHSQKSLVSMSTTTSPIEYVSQRIPSSCAICLCDYEANDVIVTSHNPECPHAFHQECIVEWLVKMQDGTPCPCCRREFVKLDGTNDANSHPPAEDMESSDQSRPPRAFDASTIRLRSSSNGQNNAPQSSQEVEVAEQERRSRRRHLIEEGLRRGGRAFNTSQSQQKTTPELEGIEECHTNLSQECSPQAPDLSSLMITSLGKVPIIKKIQNSPLDANTFWQTTRALLVAGVCIGSENRPPNRVSVRVKDCMDADEDPKEEHHVVQYWREKLPLHENEDREHNCVAQVEQHHARWRKVSCKLPEGQVRSVTHVLLGAKHNAYNRTPISTPAAPVLVLRPPLKLTKTHPQMADPTYPAGMIKIRQPPA</sequence>
<feature type="compositionally biased region" description="Polar residues" evidence="5">
    <location>
        <begin position="371"/>
        <end position="383"/>
    </location>
</feature>
<feature type="transmembrane region" description="Helical" evidence="6">
    <location>
        <begin position="95"/>
        <end position="113"/>
    </location>
</feature>
<evidence type="ECO:0000256" key="6">
    <source>
        <dbReference type="SAM" id="Phobius"/>
    </source>
</evidence>
<evidence type="ECO:0000313" key="8">
    <source>
        <dbReference type="EMBL" id="EJK63457.1"/>
    </source>
</evidence>
<dbReference type="EMBL" id="AGNL01018238">
    <property type="protein sequence ID" value="EJK63457.1"/>
    <property type="molecule type" value="Genomic_DNA"/>
</dbReference>
<comment type="caution">
    <text evidence="8">The sequence shown here is derived from an EMBL/GenBank/DDBJ whole genome shotgun (WGS) entry which is preliminary data.</text>
</comment>
<evidence type="ECO:0000256" key="1">
    <source>
        <dbReference type="ARBA" id="ARBA00022723"/>
    </source>
</evidence>
<keyword evidence="2 4" id="KW-0863">Zinc-finger</keyword>
<organism evidence="8 9">
    <name type="scientific">Thalassiosira oceanica</name>
    <name type="common">Marine diatom</name>
    <dbReference type="NCBI Taxonomy" id="159749"/>
    <lineage>
        <taxon>Eukaryota</taxon>
        <taxon>Sar</taxon>
        <taxon>Stramenopiles</taxon>
        <taxon>Ochrophyta</taxon>
        <taxon>Bacillariophyta</taxon>
        <taxon>Coscinodiscophyceae</taxon>
        <taxon>Thalassiosirophycidae</taxon>
        <taxon>Thalassiosirales</taxon>
        <taxon>Thalassiosiraceae</taxon>
        <taxon>Thalassiosira</taxon>
    </lineage>
</organism>
<feature type="region of interest" description="Disordered" evidence="5">
    <location>
        <begin position="322"/>
        <end position="390"/>
    </location>
</feature>
<keyword evidence="6" id="KW-0812">Transmembrane</keyword>
<dbReference type="Proteomes" id="UP000266841">
    <property type="component" value="Unassembled WGS sequence"/>
</dbReference>
<gene>
    <name evidence="8" type="ORF">THAOC_15882</name>
</gene>
<dbReference type="AlphaFoldDB" id="K0SYX7"/>
<keyword evidence="3" id="KW-0862">Zinc</keyword>
<feature type="compositionally biased region" description="Polar residues" evidence="5">
    <location>
        <begin position="9"/>
        <end position="18"/>
    </location>
</feature>
<dbReference type="InterPro" id="IPR001841">
    <property type="entry name" value="Znf_RING"/>
</dbReference>
<protein>
    <recommendedName>
        <fullName evidence="7">RING-type domain-containing protein</fullName>
    </recommendedName>
</protein>
<accession>K0SYX7</accession>
<feature type="compositionally biased region" description="Polar residues" evidence="5">
    <location>
        <begin position="193"/>
        <end position="203"/>
    </location>
</feature>
<dbReference type="PANTHER" id="PTHR14155:SF627">
    <property type="entry name" value="OS06G0192800 PROTEIN"/>
    <property type="match status" value="1"/>
</dbReference>
<evidence type="ECO:0000256" key="5">
    <source>
        <dbReference type="SAM" id="MobiDB-lite"/>
    </source>
</evidence>
<dbReference type="OrthoDB" id="48554at2759"/>
<keyword evidence="1" id="KW-0479">Metal-binding</keyword>
<feature type="compositionally biased region" description="Polar residues" evidence="5">
    <location>
        <begin position="669"/>
        <end position="679"/>
    </location>
</feature>
<dbReference type="Pfam" id="PF13639">
    <property type="entry name" value="zf-RING_2"/>
    <property type="match status" value="1"/>
</dbReference>
<evidence type="ECO:0000259" key="7">
    <source>
        <dbReference type="PROSITE" id="PS50089"/>
    </source>
</evidence>
<dbReference type="PANTHER" id="PTHR14155">
    <property type="entry name" value="RING FINGER DOMAIN-CONTAINING"/>
    <property type="match status" value="1"/>
</dbReference>
<dbReference type="InterPro" id="IPR013083">
    <property type="entry name" value="Znf_RING/FYVE/PHD"/>
</dbReference>
<dbReference type="eggNOG" id="ENOG502SXMH">
    <property type="taxonomic scope" value="Eukaryota"/>
</dbReference>
<dbReference type="PROSITE" id="PS50089">
    <property type="entry name" value="ZF_RING_2"/>
    <property type="match status" value="1"/>
</dbReference>
<proteinExistence type="predicted"/>
<evidence type="ECO:0000256" key="3">
    <source>
        <dbReference type="ARBA" id="ARBA00022833"/>
    </source>
</evidence>
<feature type="compositionally biased region" description="Basic and acidic residues" evidence="5">
    <location>
        <begin position="70"/>
        <end position="80"/>
    </location>
</feature>
<keyword evidence="6" id="KW-0472">Membrane</keyword>
<feature type="compositionally biased region" description="Polar residues" evidence="5">
    <location>
        <begin position="625"/>
        <end position="637"/>
    </location>
</feature>
<dbReference type="GO" id="GO:0008270">
    <property type="term" value="F:zinc ion binding"/>
    <property type="evidence" value="ECO:0007669"/>
    <property type="project" value="UniProtKB-KW"/>
</dbReference>
<dbReference type="SUPFAM" id="SSF57850">
    <property type="entry name" value="RING/U-box"/>
    <property type="match status" value="1"/>
</dbReference>
<keyword evidence="9" id="KW-1185">Reference proteome</keyword>
<dbReference type="Gene3D" id="3.30.40.10">
    <property type="entry name" value="Zinc/RING finger domain, C3HC4 (zinc finger)"/>
    <property type="match status" value="1"/>
</dbReference>
<name>K0SYX7_THAOC</name>
<evidence type="ECO:0000256" key="2">
    <source>
        <dbReference type="ARBA" id="ARBA00022771"/>
    </source>
</evidence>
<feature type="region of interest" description="Disordered" evidence="5">
    <location>
        <begin position="1"/>
        <end position="86"/>
    </location>
</feature>
<dbReference type="InterPro" id="IPR053238">
    <property type="entry name" value="RING-H2_zinc_finger"/>
</dbReference>